<dbReference type="SUPFAM" id="SSF50630">
    <property type="entry name" value="Acid proteases"/>
    <property type="match status" value="1"/>
</dbReference>
<dbReference type="CDD" id="cd05481">
    <property type="entry name" value="retropepsin_like_LTR_1"/>
    <property type="match status" value="1"/>
</dbReference>
<dbReference type="STRING" id="283909.R7V343"/>
<reference evidence="2" key="3">
    <citation type="submission" date="2015-06" db="UniProtKB">
        <authorList>
            <consortium name="EnsemblMetazoa"/>
        </authorList>
    </citation>
    <scope>IDENTIFICATION</scope>
</reference>
<dbReference type="Proteomes" id="UP000014760">
    <property type="component" value="Unassembled WGS sequence"/>
</dbReference>
<evidence type="ECO:0000313" key="3">
    <source>
        <dbReference type="Proteomes" id="UP000014760"/>
    </source>
</evidence>
<reference evidence="3" key="1">
    <citation type="submission" date="2012-12" db="EMBL/GenBank/DDBJ databases">
        <authorList>
            <person name="Hellsten U."/>
            <person name="Grimwood J."/>
            <person name="Chapman J.A."/>
            <person name="Shapiro H."/>
            <person name="Aerts A."/>
            <person name="Otillar R.P."/>
            <person name="Terry A.Y."/>
            <person name="Boore J.L."/>
            <person name="Simakov O."/>
            <person name="Marletaz F."/>
            <person name="Cho S.-J."/>
            <person name="Edsinger-Gonzales E."/>
            <person name="Havlak P."/>
            <person name="Kuo D.-H."/>
            <person name="Larsson T."/>
            <person name="Lv J."/>
            <person name="Arendt D."/>
            <person name="Savage R."/>
            <person name="Osoegawa K."/>
            <person name="de Jong P."/>
            <person name="Lindberg D.R."/>
            <person name="Seaver E.C."/>
            <person name="Weisblat D.A."/>
            <person name="Putnam N.H."/>
            <person name="Grigoriev I.V."/>
            <person name="Rokhsar D.S."/>
        </authorList>
    </citation>
    <scope>NUCLEOTIDE SEQUENCE</scope>
    <source>
        <strain evidence="3">I ESC-2004</strain>
    </source>
</reference>
<organism evidence="1">
    <name type="scientific">Capitella teleta</name>
    <name type="common">Polychaete worm</name>
    <dbReference type="NCBI Taxonomy" id="283909"/>
    <lineage>
        <taxon>Eukaryota</taxon>
        <taxon>Metazoa</taxon>
        <taxon>Spiralia</taxon>
        <taxon>Lophotrochozoa</taxon>
        <taxon>Annelida</taxon>
        <taxon>Polychaeta</taxon>
        <taxon>Sedentaria</taxon>
        <taxon>Scolecida</taxon>
        <taxon>Capitellidae</taxon>
        <taxon>Capitella</taxon>
    </lineage>
</organism>
<evidence type="ECO:0000313" key="1">
    <source>
        <dbReference type="EMBL" id="ELU10741.1"/>
    </source>
</evidence>
<dbReference type="InterPro" id="IPR021109">
    <property type="entry name" value="Peptidase_aspartic_dom_sf"/>
</dbReference>
<dbReference type="EMBL" id="AMQN01005956">
    <property type="status" value="NOT_ANNOTATED_CDS"/>
    <property type="molecule type" value="Genomic_DNA"/>
</dbReference>
<keyword evidence="3" id="KW-1185">Reference proteome</keyword>
<dbReference type="OMA" id="GTIWVEC"/>
<dbReference type="OrthoDB" id="5987901at2759"/>
<proteinExistence type="predicted"/>
<dbReference type="HOGENOM" id="CLU_916012_0_0_1"/>
<gene>
    <name evidence="1" type="ORF">CAPTEDRAFT_187003</name>
</gene>
<dbReference type="PANTHER" id="PTHR33198">
    <property type="entry name" value="ANK_REP_REGION DOMAIN-CONTAINING PROTEIN-RELATED"/>
    <property type="match status" value="1"/>
</dbReference>
<evidence type="ECO:0000313" key="2">
    <source>
        <dbReference type="EnsemblMetazoa" id="CapteP187003"/>
    </source>
</evidence>
<name>R7V343_CAPTE</name>
<dbReference type="EMBL" id="KB297235">
    <property type="protein sequence ID" value="ELU10741.1"/>
    <property type="molecule type" value="Genomic_DNA"/>
</dbReference>
<protein>
    <submittedName>
        <fullName evidence="1 2">Uncharacterized protein</fullName>
    </submittedName>
</protein>
<reference evidence="1 3" key="2">
    <citation type="journal article" date="2013" name="Nature">
        <title>Insights into bilaterian evolution from three spiralian genomes.</title>
        <authorList>
            <person name="Simakov O."/>
            <person name="Marletaz F."/>
            <person name="Cho S.J."/>
            <person name="Edsinger-Gonzales E."/>
            <person name="Havlak P."/>
            <person name="Hellsten U."/>
            <person name="Kuo D.H."/>
            <person name="Larsson T."/>
            <person name="Lv J."/>
            <person name="Arendt D."/>
            <person name="Savage R."/>
            <person name="Osoegawa K."/>
            <person name="de Jong P."/>
            <person name="Grimwood J."/>
            <person name="Chapman J.A."/>
            <person name="Shapiro H."/>
            <person name="Aerts A."/>
            <person name="Otillar R.P."/>
            <person name="Terry A.Y."/>
            <person name="Boore J.L."/>
            <person name="Grigoriev I.V."/>
            <person name="Lindberg D.R."/>
            <person name="Seaver E.C."/>
            <person name="Weisblat D.A."/>
            <person name="Putnam N.H."/>
            <person name="Rokhsar D.S."/>
        </authorList>
    </citation>
    <scope>NUCLEOTIDE SEQUENCE</scope>
    <source>
        <strain evidence="1 3">I ESC-2004</strain>
    </source>
</reference>
<sequence length="304" mass="34930">MATHAATFTNLEVPAIDWSAPDVSHQYTEFQNLCELYFAGPLADTAADRHVKYLLLWAGREGRQITDSWTLTEDEKKKLKPYWDRFKKHVQPKSNFRLARHELSSTRQLKEEPVDVFVRRLQAIGRDCEYDELDEQLIDALIFELNSATVQKKLLQKDKYLTFEQAITTARLEEATLKQISSRQKVHETKQQDDESLYFHTLSVNDKSKEAVVYLKLNNVRIQCKLDTGAEGNVMSKETFVQNFGPLQQLKRSLTRIIAYGGHTVQHYGMCTLSVRHKNQDPVTCTFHVTNSTGPTLIGLPTCH</sequence>
<accession>R7V343</accession>
<dbReference type="PANTHER" id="PTHR33198:SF20">
    <property type="entry name" value="RETROTRANSPOSON GAG DOMAIN-CONTAINING PROTEIN"/>
    <property type="match status" value="1"/>
</dbReference>
<dbReference type="AlphaFoldDB" id="R7V343"/>
<dbReference type="EnsemblMetazoa" id="CapteT187003">
    <property type="protein sequence ID" value="CapteP187003"/>
    <property type="gene ID" value="CapteG187003"/>
</dbReference>
<dbReference type="Gene3D" id="2.40.70.10">
    <property type="entry name" value="Acid Proteases"/>
    <property type="match status" value="1"/>
</dbReference>